<dbReference type="Pfam" id="PF13730">
    <property type="entry name" value="HTH_36"/>
    <property type="match status" value="1"/>
</dbReference>
<dbReference type="InterPro" id="IPR036388">
    <property type="entry name" value="WH-like_DNA-bd_sf"/>
</dbReference>
<feature type="compositionally biased region" description="Basic residues" evidence="1">
    <location>
        <begin position="162"/>
        <end position="178"/>
    </location>
</feature>
<proteinExistence type="predicted"/>
<dbReference type="SUPFAM" id="SSF46785">
    <property type="entry name" value="Winged helix' DNA-binding domain"/>
    <property type="match status" value="1"/>
</dbReference>
<feature type="region of interest" description="Disordered" evidence="1">
    <location>
        <begin position="1"/>
        <end position="29"/>
    </location>
</feature>
<dbReference type="AlphaFoldDB" id="E0TDM8"/>
<dbReference type="InterPro" id="IPR036390">
    <property type="entry name" value="WH_DNA-bd_sf"/>
</dbReference>
<evidence type="ECO:0008006" key="4">
    <source>
        <dbReference type="Google" id="ProtNLM"/>
    </source>
</evidence>
<dbReference type="eggNOG" id="COG0640">
    <property type="taxonomic scope" value="Bacteria"/>
</dbReference>
<dbReference type="EMBL" id="CP002156">
    <property type="protein sequence ID" value="ADM08783.1"/>
    <property type="molecule type" value="Genomic_DNA"/>
</dbReference>
<accession>E0TDM8</accession>
<dbReference type="Gene3D" id="1.10.10.10">
    <property type="entry name" value="Winged helix-like DNA-binding domain superfamily/Winged helix DNA-binding domain"/>
    <property type="match status" value="1"/>
</dbReference>
<evidence type="ECO:0000256" key="1">
    <source>
        <dbReference type="SAM" id="MobiDB-lite"/>
    </source>
</evidence>
<dbReference type="RefSeq" id="WP_013299757.1">
    <property type="nucleotide sequence ID" value="NC_014414.1"/>
</dbReference>
<dbReference type="HOGENOM" id="CLU_120503_1_0_5"/>
<protein>
    <recommendedName>
        <fullName evidence="4">Helix-turn-helix domain-containing protein</fullName>
    </recommendedName>
</protein>
<reference evidence="3" key="1">
    <citation type="submission" date="2010-08" db="EMBL/GenBank/DDBJ databases">
        <title>Genome sequence of Parvularcula bermudensis HTCC2503.</title>
        <authorList>
            <person name="Kang D.-M."/>
            <person name="Oh H.-M."/>
            <person name="Cho J.-C."/>
        </authorList>
    </citation>
    <scope>NUCLEOTIDE SEQUENCE [LARGE SCALE GENOMIC DNA]</scope>
    <source>
        <strain evidence="3">ATCC BAA-594 / HTCC2503 / KCTC 12087</strain>
    </source>
</reference>
<evidence type="ECO:0000313" key="3">
    <source>
        <dbReference type="Proteomes" id="UP000001302"/>
    </source>
</evidence>
<dbReference type="KEGG" id="pbr:PB2503_03542"/>
<dbReference type="Proteomes" id="UP000001302">
    <property type="component" value="Chromosome"/>
</dbReference>
<evidence type="ECO:0000313" key="2">
    <source>
        <dbReference type="EMBL" id="ADM08783.1"/>
    </source>
</evidence>
<name>E0TDM8_PARBH</name>
<sequence length="178" mass="20031">MSMKTSSAADAENDNEGDGKVVQLRPAKASKASERKWGKPVMDLGFCIVPSLLLRAQNRLGLNPTQLAVLMQLCDFWWDDARKPYPSKETLSERLGLSKRQLQRYIADLEQAGLVTRIERHHAGHGGKLSNIYDLSGLVAKLKKLEPEFREADEKARETRKAVRRRAHRRAAGIKKTA</sequence>
<feature type="region of interest" description="Disordered" evidence="1">
    <location>
        <begin position="153"/>
        <end position="178"/>
    </location>
</feature>
<organism evidence="2 3">
    <name type="scientific">Parvularcula bermudensis (strain ATCC BAA-594 / HTCC2503 / KCTC 12087)</name>
    <dbReference type="NCBI Taxonomy" id="314260"/>
    <lineage>
        <taxon>Bacteria</taxon>
        <taxon>Pseudomonadati</taxon>
        <taxon>Pseudomonadota</taxon>
        <taxon>Alphaproteobacteria</taxon>
        <taxon>Parvularculales</taxon>
        <taxon>Parvularculaceae</taxon>
        <taxon>Parvularcula</taxon>
    </lineage>
</organism>
<gene>
    <name evidence="2" type="ordered locus">PB2503_03542</name>
</gene>
<keyword evidence="3" id="KW-1185">Reference proteome</keyword>
<reference evidence="2 3" key="2">
    <citation type="journal article" date="2011" name="J. Bacteriol.">
        <title>Complete genome sequence of strain HTCC2503T of Parvularcula bermudensis, the type species of the order "Parvularculales" in the class Alphaproteobacteria.</title>
        <authorList>
            <person name="Oh H.M."/>
            <person name="Kang I."/>
            <person name="Vergin K.L."/>
            <person name="Kang D."/>
            <person name="Rhee K.H."/>
            <person name="Giovannoni S.J."/>
            <person name="Cho J.C."/>
        </authorList>
    </citation>
    <scope>NUCLEOTIDE SEQUENCE [LARGE SCALE GENOMIC DNA]</scope>
    <source>
        <strain evidence="3">ATCC BAA-594 / HTCC2503 / KCTC 12087</strain>
    </source>
</reference>
<dbReference type="STRING" id="314260.PB2503_03542"/>